<dbReference type="PRINTS" id="PR00508">
    <property type="entry name" value="S21N4MTFRASE"/>
</dbReference>
<dbReference type="InterPro" id="IPR001091">
    <property type="entry name" value="RM_Methyltransferase"/>
</dbReference>
<dbReference type="Proteomes" id="UP000364097">
    <property type="component" value="Unassembled WGS sequence"/>
</dbReference>
<name>A0ABW9N779_9BACT</name>
<dbReference type="EC" id="2.1.1.-" evidence="4"/>
<evidence type="ECO:0000256" key="1">
    <source>
        <dbReference type="ARBA" id="ARBA00006594"/>
    </source>
</evidence>
<accession>A0ABW9N779</accession>
<dbReference type="PROSITE" id="PS00092">
    <property type="entry name" value="N6_MTASE"/>
    <property type="match status" value="1"/>
</dbReference>
<dbReference type="PANTHER" id="PTHR13370:SF3">
    <property type="entry name" value="TRNA (GUANINE(10)-N2)-METHYLTRANSFERASE HOMOLOG"/>
    <property type="match status" value="1"/>
</dbReference>
<reference evidence="6" key="1">
    <citation type="submission" date="2019-08" db="EMBL/GenBank/DDBJ databases">
        <title>Rapid identification of Enteric Bacteria from Whole Genome Sequences (WGS) using Average Nucleotide Identity (ANI).</title>
        <authorList>
            <person name="Lane C."/>
        </authorList>
    </citation>
    <scope>NUCLEOTIDE SEQUENCE [LARGE SCALE GENOMIC DNA]</scope>
    <source>
        <strain evidence="6">2010D-8461</strain>
    </source>
</reference>
<keyword evidence="2" id="KW-0489">Methyltransferase</keyword>
<evidence type="ECO:0000259" key="5">
    <source>
        <dbReference type="Pfam" id="PF01555"/>
    </source>
</evidence>
<dbReference type="InterPro" id="IPR002941">
    <property type="entry name" value="DNA_methylase_N4/N6"/>
</dbReference>
<dbReference type="SUPFAM" id="SSF53335">
    <property type="entry name" value="S-adenosyl-L-methionine-dependent methyltransferases"/>
    <property type="match status" value="1"/>
</dbReference>
<gene>
    <name evidence="6" type="ORF">A0Z09_008855</name>
</gene>
<protein>
    <recommendedName>
        <fullName evidence="4">Methyltransferase</fullName>
        <ecNumber evidence="4">2.1.1.-</ecNumber>
    </recommendedName>
</protein>
<dbReference type="Pfam" id="PF01555">
    <property type="entry name" value="N6_N4_Mtase"/>
    <property type="match status" value="1"/>
</dbReference>
<feature type="domain" description="DNA methylase N-4/N-6" evidence="5">
    <location>
        <begin position="27"/>
        <end position="227"/>
    </location>
</feature>
<evidence type="ECO:0000256" key="2">
    <source>
        <dbReference type="ARBA" id="ARBA00022603"/>
    </source>
</evidence>
<dbReference type="InterPro" id="IPR002052">
    <property type="entry name" value="DNA_methylase_N6_adenine_CS"/>
</dbReference>
<evidence type="ECO:0000256" key="4">
    <source>
        <dbReference type="RuleBase" id="RU362026"/>
    </source>
</evidence>
<evidence type="ECO:0000313" key="6">
    <source>
        <dbReference type="EMBL" id="MPC00127.1"/>
    </source>
</evidence>
<dbReference type="Gene3D" id="3.40.50.150">
    <property type="entry name" value="Vaccinia Virus protein VP39"/>
    <property type="match status" value="1"/>
</dbReference>
<keyword evidence="3" id="KW-0808">Transferase</keyword>
<dbReference type="RefSeq" id="WP_043019351.1">
    <property type="nucleotide sequence ID" value="NZ_AACKMW020000074.1"/>
</dbReference>
<evidence type="ECO:0000313" key="7">
    <source>
        <dbReference type="Proteomes" id="UP000364097"/>
    </source>
</evidence>
<evidence type="ECO:0000256" key="3">
    <source>
        <dbReference type="ARBA" id="ARBA00022679"/>
    </source>
</evidence>
<dbReference type="PANTHER" id="PTHR13370">
    <property type="entry name" value="RNA METHYLASE-RELATED"/>
    <property type="match status" value="1"/>
</dbReference>
<comment type="caution">
    <text evidence="6">The sequence shown here is derived from an EMBL/GenBank/DDBJ whole genome shotgun (WGS) entry which is preliminary data.</text>
</comment>
<organism evidence="6 7">
    <name type="scientific">Campylobacter subantarcticus</name>
    <dbReference type="NCBI Taxonomy" id="497724"/>
    <lineage>
        <taxon>Bacteria</taxon>
        <taxon>Pseudomonadati</taxon>
        <taxon>Campylobacterota</taxon>
        <taxon>Epsilonproteobacteria</taxon>
        <taxon>Campylobacterales</taxon>
        <taxon>Campylobacteraceae</taxon>
        <taxon>Campylobacter</taxon>
    </lineage>
</organism>
<proteinExistence type="inferred from homology"/>
<dbReference type="InterPro" id="IPR029063">
    <property type="entry name" value="SAM-dependent_MTases_sf"/>
</dbReference>
<keyword evidence="7" id="KW-1185">Reference proteome</keyword>
<comment type="similarity">
    <text evidence="1 4">Belongs to the N(4)/N(6)-methyltransferase family.</text>
</comment>
<sequence length="235" mass="27479">MKENIRLFNDDCLQIALQLKKENMIFDSIITDPPYNISKENNFHTLKNKRQGVDFGEWDKEFDTCEWIKYFAPLVAKNGSMIIFCSYLYLSFIIKKLEICEFTTKDILRWEKTNPMPRNVNRRYVQDCEFAIWAVKNGAKWTFNKSIESKYLKPCFKTSLVSGGEKTSHPTQKSLKLMKQIIQIHTNENDLICDPFMGSGTTGLASVSLGRKFVGIELDKEYFQIAKDRLQNIYY</sequence>
<dbReference type="EMBL" id="AACKMW020000074">
    <property type="protein sequence ID" value="MPC00127.1"/>
    <property type="molecule type" value="Genomic_DNA"/>
</dbReference>